<dbReference type="Proteomes" id="UP000011713">
    <property type="component" value="Unassembled WGS sequence"/>
</dbReference>
<evidence type="ECO:0000313" key="2">
    <source>
        <dbReference type="Proteomes" id="UP000011713"/>
    </source>
</evidence>
<dbReference type="EnsemblProtists" id="HpaT802851">
    <property type="protein sequence ID" value="HpaP802851"/>
    <property type="gene ID" value="HpaG802851"/>
</dbReference>
<dbReference type="HOGENOM" id="CLU_2890550_0_0_1"/>
<reference evidence="2" key="1">
    <citation type="journal article" date="2010" name="Science">
        <title>Signatures of adaptation to obligate biotrophy in the Hyaloperonospora arabidopsidis genome.</title>
        <authorList>
            <person name="Baxter L."/>
            <person name="Tripathy S."/>
            <person name="Ishaque N."/>
            <person name="Boot N."/>
            <person name="Cabral A."/>
            <person name="Kemen E."/>
            <person name="Thines M."/>
            <person name="Ah-Fong A."/>
            <person name="Anderson R."/>
            <person name="Badejoko W."/>
            <person name="Bittner-Eddy P."/>
            <person name="Boore J.L."/>
            <person name="Chibucos M.C."/>
            <person name="Coates M."/>
            <person name="Dehal P."/>
            <person name="Delehaunty K."/>
            <person name="Dong S."/>
            <person name="Downton P."/>
            <person name="Dumas B."/>
            <person name="Fabro G."/>
            <person name="Fronick C."/>
            <person name="Fuerstenberg S.I."/>
            <person name="Fulton L."/>
            <person name="Gaulin E."/>
            <person name="Govers F."/>
            <person name="Hughes L."/>
            <person name="Humphray S."/>
            <person name="Jiang R.H."/>
            <person name="Judelson H."/>
            <person name="Kamoun S."/>
            <person name="Kyung K."/>
            <person name="Meijer H."/>
            <person name="Minx P."/>
            <person name="Morris P."/>
            <person name="Nelson J."/>
            <person name="Phuntumart V."/>
            <person name="Qutob D."/>
            <person name="Rehmany A."/>
            <person name="Rougon-Cardoso A."/>
            <person name="Ryden P."/>
            <person name="Torto-Alalibo T."/>
            <person name="Studholme D."/>
            <person name="Wang Y."/>
            <person name="Win J."/>
            <person name="Wood J."/>
            <person name="Clifton S.W."/>
            <person name="Rogers J."/>
            <person name="Van den Ackerveken G."/>
            <person name="Jones J.D."/>
            <person name="McDowell J.M."/>
            <person name="Beynon J."/>
            <person name="Tyler B.M."/>
        </authorList>
    </citation>
    <scope>NUCLEOTIDE SEQUENCE [LARGE SCALE GENOMIC DNA]</scope>
    <source>
        <strain evidence="2">Emoy2</strain>
    </source>
</reference>
<dbReference type="EMBL" id="JH598009">
    <property type="status" value="NOT_ANNOTATED_CDS"/>
    <property type="molecule type" value="Genomic_DNA"/>
</dbReference>
<sequence>MYIQVDESLAFYESGAATRKKAGVTKWALEDLEQASARETRSRRSVLWSIRVLKWSKSRRTVG</sequence>
<proteinExistence type="predicted"/>
<evidence type="ECO:0000313" key="1">
    <source>
        <dbReference type="EnsemblProtists" id="HpaP802851"/>
    </source>
</evidence>
<dbReference type="InParanoid" id="M4B992"/>
<dbReference type="AlphaFoldDB" id="M4B992"/>
<name>M4B992_HYAAE</name>
<protein>
    <submittedName>
        <fullName evidence="1">Uncharacterized protein</fullName>
    </submittedName>
</protein>
<organism evidence="1 2">
    <name type="scientific">Hyaloperonospora arabidopsidis (strain Emoy2)</name>
    <name type="common">Downy mildew agent</name>
    <name type="synonym">Peronospora arabidopsidis</name>
    <dbReference type="NCBI Taxonomy" id="559515"/>
    <lineage>
        <taxon>Eukaryota</taxon>
        <taxon>Sar</taxon>
        <taxon>Stramenopiles</taxon>
        <taxon>Oomycota</taxon>
        <taxon>Peronosporomycetes</taxon>
        <taxon>Peronosporales</taxon>
        <taxon>Peronosporaceae</taxon>
        <taxon>Hyaloperonospora</taxon>
    </lineage>
</organism>
<reference evidence="1" key="2">
    <citation type="submission" date="2015-06" db="UniProtKB">
        <authorList>
            <consortium name="EnsemblProtists"/>
        </authorList>
    </citation>
    <scope>IDENTIFICATION</scope>
    <source>
        <strain evidence="1">Emoy2</strain>
    </source>
</reference>
<dbReference type="VEuPathDB" id="FungiDB:HpaG802851"/>
<keyword evidence="2" id="KW-1185">Reference proteome</keyword>
<accession>M4B992</accession>